<dbReference type="PANTHER" id="PTHR46797:SF23">
    <property type="entry name" value="HTH-TYPE TRANSCRIPTIONAL REGULATOR SUTR"/>
    <property type="match status" value="1"/>
</dbReference>
<dbReference type="GO" id="GO:0003700">
    <property type="term" value="F:DNA-binding transcription factor activity"/>
    <property type="evidence" value="ECO:0007669"/>
    <property type="project" value="TreeGrafter"/>
</dbReference>
<accession>A0A1E8PW90</accession>
<evidence type="ECO:0000256" key="3">
    <source>
        <dbReference type="ARBA" id="ARBA00023163"/>
    </source>
</evidence>
<gene>
    <name evidence="5" type="ORF">BEL07_27310</name>
</gene>
<dbReference type="Pfam" id="PF01381">
    <property type="entry name" value="HTH_3"/>
    <property type="match status" value="1"/>
</dbReference>
<feature type="domain" description="HTH cro/C1-type" evidence="4">
    <location>
        <begin position="13"/>
        <end position="67"/>
    </location>
</feature>
<reference evidence="5 6" key="1">
    <citation type="submission" date="2016-09" db="EMBL/GenBank/DDBJ databases">
        <title>genome sequence of Mycobacterium sp. 739 SCH.</title>
        <authorList>
            <person name="Greninger A.L."/>
            <person name="Qin X."/>
            <person name="Jerome K."/>
            <person name="Vora S."/>
            <person name="Quinn K."/>
        </authorList>
    </citation>
    <scope>NUCLEOTIDE SEQUENCE [LARGE SCALE GENOMIC DNA]</scope>
    <source>
        <strain evidence="5 6">SCH</strain>
    </source>
</reference>
<evidence type="ECO:0000256" key="2">
    <source>
        <dbReference type="ARBA" id="ARBA00023125"/>
    </source>
</evidence>
<keyword evidence="3" id="KW-0804">Transcription</keyword>
<evidence type="ECO:0000256" key="1">
    <source>
        <dbReference type="ARBA" id="ARBA00023015"/>
    </source>
</evidence>
<organism evidence="5 6">
    <name type="scientific">Mycolicibacterium grossiae</name>
    <dbReference type="NCBI Taxonomy" id="1552759"/>
    <lineage>
        <taxon>Bacteria</taxon>
        <taxon>Bacillati</taxon>
        <taxon>Actinomycetota</taxon>
        <taxon>Actinomycetes</taxon>
        <taxon>Mycobacteriales</taxon>
        <taxon>Mycobacteriaceae</taxon>
        <taxon>Mycolicibacterium</taxon>
    </lineage>
</organism>
<dbReference type="Proteomes" id="UP000178953">
    <property type="component" value="Unassembled WGS sequence"/>
</dbReference>
<dbReference type="CDD" id="cd00093">
    <property type="entry name" value="HTH_XRE"/>
    <property type="match status" value="1"/>
</dbReference>
<dbReference type="InterPro" id="IPR001387">
    <property type="entry name" value="Cro/C1-type_HTH"/>
</dbReference>
<proteinExistence type="predicted"/>
<dbReference type="AlphaFoldDB" id="A0A1E8PW90"/>
<dbReference type="Gene3D" id="1.10.260.40">
    <property type="entry name" value="lambda repressor-like DNA-binding domains"/>
    <property type="match status" value="1"/>
</dbReference>
<dbReference type="EMBL" id="MCHX01000108">
    <property type="protein sequence ID" value="OFJ50598.1"/>
    <property type="molecule type" value="Genomic_DNA"/>
</dbReference>
<dbReference type="SMART" id="SM00530">
    <property type="entry name" value="HTH_XRE"/>
    <property type="match status" value="1"/>
</dbReference>
<dbReference type="OrthoDB" id="9814553at2"/>
<keyword evidence="1" id="KW-0805">Transcription regulation</keyword>
<name>A0A1E8PW90_9MYCO</name>
<keyword evidence="2" id="KW-0238">DNA-binding</keyword>
<dbReference type="SUPFAM" id="SSF47413">
    <property type="entry name" value="lambda repressor-like DNA-binding domains"/>
    <property type="match status" value="1"/>
</dbReference>
<dbReference type="InterPro" id="IPR050807">
    <property type="entry name" value="TransReg_Diox_bact_type"/>
</dbReference>
<dbReference type="InterPro" id="IPR010982">
    <property type="entry name" value="Lambda_DNA-bd_dom_sf"/>
</dbReference>
<keyword evidence="6" id="KW-1185">Reference proteome</keyword>
<dbReference type="GO" id="GO:0005829">
    <property type="term" value="C:cytosol"/>
    <property type="evidence" value="ECO:0007669"/>
    <property type="project" value="TreeGrafter"/>
</dbReference>
<evidence type="ECO:0000313" key="6">
    <source>
        <dbReference type="Proteomes" id="UP000178953"/>
    </source>
</evidence>
<evidence type="ECO:0000259" key="4">
    <source>
        <dbReference type="PROSITE" id="PS50943"/>
    </source>
</evidence>
<dbReference type="PANTHER" id="PTHR46797">
    <property type="entry name" value="HTH-TYPE TRANSCRIPTIONAL REGULATOR"/>
    <property type="match status" value="1"/>
</dbReference>
<evidence type="ECO:0000313" key="5">
    <source>
        <dbReference type="EMBL" id="OFJ50598.1"/>
    </source>
</evidence>
<dbReference type="RefSeq" id="WP_070356172.1">
    <property type="nucleotide sequence ID" value="NZ_CP043474.1"/>
</dbReference>
<sequence length="72" mass="8487">MEGQLQKIVGRNLRRYRLERGFSQEAFADHMGVHRTYMGAVERGERNLTLRTLERLAEFMGVDPLELLHDDR</sequence>
<comment type="caution">
    <text evidence="5">The sequence shown here is derived from an EMBL/GenBank/DDBJ whole genome shotgun (WGS) entry which is preliminary data.</text>
</comment>
<protein>
    <submittedName>
        <fullName evidence="5">Transcriptional regulator</fullName>
    </submittedName>
</protein>
<dbReference type="PROSITE" id="PS50943">
    <property type="entry name" value="HTH_CROC1"/>
    <property type="match status" value="1"/>
</dbReference>
<dbReference type="GO" id="GO:0003677">
    <property type="term" value="F:DNA binding"/>
    <property type="evidence" value="ECO:0007669"/>
    <property type="project" value="UniProtKB-KW"/>
</dbReference>